<dbReference type="Pfam" id="PF25302">
    <property type="entry name" value="NADase_transloc"/>
    <property type="match status" value="1"/>
</dbReference>
<dbReference type="Gene3D" id="2.60.120.260">
    <property type="entry name" value="Galactose-binding domain-like"/>
    <property type="match status" value="1"/>
</dbReference>
<keyword evidence="5" id="KW-1185">Reference proteome</keyword>
<dbReference type="Proteomes" id="UP001555826">
    <property type="component" value="Unassembled WGS sequence"/>
</dbReference>
<evidence type="ECO:0000259" key="3">
    <source>
        <dbReference type="Pfam" id="PF25302"/>
    </source>
</evidence>
<sequence length="291" mass="30350">MPTTTTCSACRAAMREGDRFCWTCGAPREGTDRLEVVAPDAEPDHRRRVGTPVVAGFAALVVVAVGLSAWYLTRSDDDAVQTSAPAPSASSPSATETPTQTPTQTPVTTPSPTPSAAAAAPPPSATPTPTFPVGPVVPARAKAPSTAPDSADAGGRTTSYAVANVLDGRPSTAWRAEGDASGETLVFTFDAPVRLTQAGLVNGFAKVDPYDGSDRYEQGRRITAVTWTFRTANGPVTVQQSLRDGDRRMQTTGVAPVEVTEVDLTIDRTTRPGAGGRFDRTAISDVEFANS</sequence>
<evidence type="ECO:0000256" key="1">
    <source>
        <dbReference type="SAM" id="MobiDB-lite"/>
    </source>
</evidence>
<feature type="transmembrane region" description="Helical" evidence="2">
    <location>
        <begin position="53"/>
        <end position="72"/>
    </location>
</feature>
<dbReference type="EMBL" id="JBFNQN010000001">
    <property type="protein sequence ID" value="MEW9263395.1"/>
    <property type="molecule type" value="Genomic_DNA"/>
</dbReference>
<dbReference type="RefSeq" id="WP_367635982.1">
    <property type="nucleotide sequence ID" value="NZ_JBFNQN010000001.1"/>
</dbReference>
<feature type="compositionally biased region" description="Low complexity" evidence="1">
    <location>
        <begin position="80"/>
        <end position="119"/>
    </location>
</feature>
<reference evidence="4 5" key="1">
    <citation type="submission" date="2024-07" db="EMBL/GenBank/DDBJ databases">
        <authorList>
            <person name="Thanompreechachai J."/>
            <person name="Duangmal K."/>
        </authorList>
    </citation>
    <scope>NUCLEOTIDE SEQUENCE [LARGE SCALE GENOMIC DNA]</scope>
    <source>
        <strain evidence="4 5">KCTC 19886</strain>
    </source>
</reference>
<gene>
    <name evidence="4" type="ORF">AB1207_01420</name>
</gene>
<protein>
    <recommendedName>
        <fullName evidence="3">NAD glycohydrolase translocation F5/8 type C domain-containing protein</fullName>
    </recommendedName>
</protein>
<dbReference type="InterPro" id="IPR008979">
    <property type="entry name" value="Galactose-bd-like_sf"/>
</dbReference>
<dbReference type="NCBIfam" id="NF047619">
    <property type="entry name" value="NADase_discoid"/>
    <property type="match status" value="1"/>
</dbReference>
<keyword evidence="2" id="KW-0812">Transmembrane</keyword>
<feature type="domain" description="NAD glycohydrolase translocation F5/8 type C" evidence="3">
    <location>
        <begin position="156"/>
        <end position="288"/>
    </location>
</feature>
<accession>A0ABV3P1F9</accession>
<proteinExistence type="predicted"/>
<evidence type="ECO:0000313" key="5">
    <source>
        <dbReference type="Proteomes" id="UP001555826"/>
    </source>
</evidence>
<organism evidence="4 5">
    <name type="scientific">Kineococcus endophyticus</name>
    <dbReference type="NCBI Taxonomy" id="1181883"/>
    <lineage>
        <taxon>Bacteria</taxon>
        <taxon>Bacillati</taxon>
        <taxon>Actinomycetota</taxon>
        <taxon>Actinomycetes</taxon>
        <taxon>Kineosporiales</taxon>
        <taxon>Kineosporiaceae</taxon>
        <taxon>Kineococcus</taxon>
    </lineage>
</organism>
<evidence type="ECO:0000313" key="4">
    <source>
        <dbReference type="EMBL" id="MEW9263395.1"/>
    </source>
</evidence>
<name>A0ABV3P1F9_9ACTN</name>
<dbReference type="InterPro" id="IPR057561">
    <property type="entry name" value="NADase_transloc"/>
</dbReference>
<feature type="region of interest" description="Disordered" evidence="1">
    <location>
        <begin position="80"/>
        <end position="155"/>
    </location>
</feature>
<keyword evidence="2" id="KW-0472">Membrane</keyword>
<dbReference type="SUPFAM" id="SSF49785">
    <property type="entry name" value="Galactose-binding domain-like"/>
    <property type="match status" value="1"/>
</dbReference>
<comment type="caution">
    <text evidence="4">The sequence shown here is derived from an EMBL/GenBank/DDBJ whole genome shotgun (WGS) entry which is preliminary data.</text>
</comment>
<evidence type="ECO:0000256" key="2">
    <source>
        <dbReference type="SAM" id="Phobius"/>
    </source>
</evidence>
<keyword evidence="2" id="KW-1133">Transmembrane helix</keyword>
<feature type="compositionally biased region" description="Pro residues" evidence="1">
    <location>
        <begin position="120"/>
        <end position="132"/>
    </location>
</feature>